<organism evidence="2 3">
    <name type="scientific">Musa troglodytarum</name>
    <name type="common">fe'i banana</name>
    <dbReference type="NCBI Taxonomy" id="320322"/>
    <lineage>
        <taxon>Eukaryota</taxon>
        <taxon>Viridiplantae</taxon>
        <taxon>Streptophyta</taxon>
        <taxon>Embryophyta</taxon>
        <taxon>Tracheophyta</taxon>
        <taxon>Spermatophyta</taxon>
        <taxon>Magnoliopsida</taxon>
        <taxon>Liliopsida</taxon>
        <taxon>Zingiberales</taxon>
        <taxon>Musaceae</taxon>
        <taxon>Musa</taxon>
    </lineage>
</organism>
<evidence type="ECO:0000313" key="2">
    <source>
        <dbReference type="EMBL" id="URE17066.1"/>
    </source>
</evidence>
<dbReference type="PANTHER" id="PTHR37754:SF4">
    <property type="entry name" value="EF-HAND DOMAIN-CONTAINING PROTEIN"/>
    <property type="match status" value="1"/>
</dbReference>
<dbReference type="InterPro" id="IPR002048">
    <property type="entry name" value="EF_hand_dom"/>
</dbReference>
<gene>
    <name evidence="2" type="ORF">MUK42_12045</name>
</gene>
<protein>
    <submittedName>
        <fullName evidence="2">EF hand family protein</fullName>
    </submittedName>
</protein>
<evidence type="ECO:0000313" key="3">
    <source>
        <dbReference type="Proteomes" id="UP001055439"/>
    </source>
</evidence>
<name>A0A9E7GKS5_9LILI</name>
<dbReference type="Pfam" id="PF00036">
    <property type="entry name" value="EF-hand_1"/>
    <property type="match status" value="1"/>
</dbReference>
<accession>A0A9E7GKS5</accession>
<dbReference type="EMBL" id="CP097509">
    <property type="protein sequence ID" value="URE17066.1"/>
    <property type="molecule type" value="Genomic_DNA"/>
</dbReference>
<proteinExistence type="predicted"/>
<dbReference type="SMART" id="SM00054">
    <property type="entry name" value="EFh"/>
    <property type="match status" value="1"/>
</dbReference>
<dbReference type="GO" id="GO:0005509">
    <property type="term" value="F:calcium ion binding"/>
    <property type="evidence" value="ECO:0007669"/>
    <property type="project" value="InterPro"/>
</dbReference>
<dbReference type="SUPFAM" id="SSF47473">
    <property type="entry name" value="EF-hand"/>
    <property type="match status" value="1"/>
</dbReference>
<dbReference type="Gene3D" id="1.10.238.10">
    <property type="entry name" value="EF-hand"/>
    <property type="match status" value="1"/>
</dbReference>
<dbReference type="OrthoDB" id="47513at2759"/>
<sequence length="260" mass="29179">MLLKPWKASSKDLIFHQRLDWGYLASDPANCCRVSAVHWLQGNISPRRLSSPIPISLSSVALHCTMGQLFSSIRGKFQRVGNGWRETQLRKIADEAFDRIRTDSHDDRLTFQDLYIAVLYAYKYHRPALSHTLSKEESMMTLFLLLAPCSDINKFLPGPHNDPPSKEKLKAMMEEYDINLDGLLDREEFAELMRKLTADTVMSVGQNILIGLVLVPTVALLAKRATEGVPVVGKVAQRTPNFVYASIVALGVVLVQKPNC</sequence>
<evidence type="ECO:0000259" key="1">
    <source>
        <dbReference type="PROSITE" id="PS50222"/>
    </source>
</evidence>
<dbReference type="CDD" id="cd00051">
    <property type="entry name" value="EFh"/>
    <property type="match status" value="1"/>
</dbReference>
<dbReference type="PANTHER" id="PTHR37754">
    <property type="entry name" value="CALCIUM ION-BINDING PROTEIN"/>
    <property type="match status" value="1"/>
</dbReference>
<feature type="domain" description="EF-hand" evidence="1">
    <location>
        <begin position="164"/>
        <end position="199"/>
    </location>
</feature>
<keyword evidence="3" id="KW-1185">Reference proteome</keyword>
<dbReference type="Proteomes" id="UP001055439">
    <property type="component" value="Chromosome 7"/>
</dbReference>
<dbReference type="PROSITE" id="PS50222">
    <property type="entry name" value="EF_HAND_2"/>
    <property type="match status" value="1"/>
</dbReference>
<dbReference type="InterPro" id="IPR011992">
    <property type="entry name" value="EF-hand-dom_pair"/>
</dbReference>
<reference evidence="2" key="1">
    <citation type="submission" date="2022-05" db="EMBL/GenBank/DDBJ databases">
        <title>The Musa troglodytarum L. genome provides insights into the mechanism of non-climacteric behaviour and enrichment of carotenoids.</title>
        <authorList>
            <person name="Wang J."/>
        </authorList>
    </citation>
    <scope>NUCLEOTIDE SEQUENCE</scope>
    <source>
        <tissue evidence="2">Leaf</tissue>
    </source>
</reference>
<dbReference type="AlphaFoldDB" id="A0A9E7GKS5"/>